<keyword evidence="5" id="KW-0560">Oxidoreductase</keyword>
<evidence type="ECO:0000256" key="3">
    <source>
        <dbReference type="ARBA" id="ARBA00022692"/>
    </source>
</evidence>
<evidence type="ECO:0000256" key="7">
    <source>
        <dbReference type="RuleBase" id="RU000320"/>
    </source>
</evidence>
<dbReference type="InterPro" id="IPR003918">
    <property type="entry name" value="NADH_UbQ_OxRdtase"/>
</dbReference>
<keyword evidence="6 8" id="KW-0472">Membrane</keyword>
<feature type="transmembrane region" description="Helical" evidence="8">
    <location>
        <begin position="643"/>
        <end position="660"/>
    </location>
</feature>
<feature type="transmembrane region" description="Helical" evidence="8">
    <location>
        <begin position="300"/>
        <end position="321"/>
    </location>
</feature>
<feature type="transmembrane region" description="Helical" evidence="8">
    <location>
        <begin position="100"/>
        <end position="120"/>
    </location>
</feature>
<feature type="transmembrane region" description="Helical" evidence="8">
    <location>
        <begin position="960"/>
        <end position="984"/>
    </location>
</feature>
<evidence type="ECO:0000259" key="9">
    <source>
        <dbReference type="Pfam" id="PF00361"/>
    </source>
</evidence>
<keyword evidence="11" id="KW-1185">Reference proteome</keyword>
<feature type="transmembrane region" description="Helical" evidence="8">
    <location>
        <begin position="175"/>
        <end position="197"/>
    </location>
</feature>
<evidence type="ECO:0000256" key="1">
    <source>
        <dbReference type="ARBA" id="ARBA00004651"/>
    </source>
</evidence>
<dbReference type="InterPro" id="IPR052175">
    <property type="entry name" value="ComplexI-like_HydComp"/>
</dbReference>
<feature type="transmembrane region" description="Helical" evidence="8">
    <location>
        <begin position="38"/>
        <end position="64"/>
    </location>
</feature>
<dbReference type="PRINTS" id="PR01437">
    <property type="entry name" value="NUOXDRDTASE4"/>
</dbReference>
<proteinExistence type="predicted"/>
<dbReference type="GO" id="GO:0008137">
    <property type="term" value="F:NADH dehydrogenase (ubiquinone) activity"/>
    <property type="evidence" value="ECO:0007669"/>
    <property type="project" value="InterPro"/>
</dbReference>
<organism evidence="10 11">
    <name type="scientific">Lebetimonas natsushimae</name>
    <dbReference type="NCBI Taxonomy" id="1936991"/>
    <lineage>
        <taxon>Bacteria</taxon>
        <taxon>Pseudomonadati</taxon>
        <taxon>Campylobacterota</taxon>
        <taxon>Epsilonproteobacteria</taxon>
        <taxon>Nautiliales</taxon>
        <taxon>Nautiliaceae</taxon>
        <taxon>Lebetimonas</taxon>
    </lineage>
</organism>
<dbReference type="AlphaFoldDB" id="A0A292YGL8"/>
<dbReference type="PANTHER" id="PTHR42682:SF4">
    <property type="entry name" value="NADH-UBIQUINONE_PLASTOQUINONE"/>
    <property type="match status" value="1"/>
</dbReference>
<feature type="transmembrane region" description="Helical" evidence="8">
    <location>
        <begin position="373"/>
        <end position="392"/>
    </location>
</feature>
<reference evidence="10 11" key="1">
    <citation type="journal article" date="2017" name="Syst. Appl. Microbiol.">
        <title>Lebetimonas natsushimae sp. nov., a novel strictly anaerobic, moderately thermophilic chemoautotroph isolated from a deep-sea hydrothermal vent polychaete nest in the Mid-Okinawa Trough.</title>
        <authorList>
            <person name="Nagata R."/>
            <person name="Takaki Y."/>
            <person name="Tame A."/>
            <person name="Nunoura T."/>
            <person name="Muto H."/>
            <person name="Mino S."/>
            <person name="Sawayama S."/>
            <person name="Takai K."/>
            <person name="Nakagawa S."/>
        </authorList>
    </citation>
    <scope>NUCLEOTIDE SEQUENCE [LARGE SCALE GENOMIC DNA]</scope>
    <source>
        <strain evidence="10 11">HS1857</strain>
    </source>
</reference>
<feature type="transmembrane region" description="Helical" evidence="8">
    <location>
        <begin position="333"/>
        <end position="352"/>
    </location>
</feature>
<dbReference type="OrthoDB" id="9805769at2"/>
<dbReference type="EMBL" id="BDME01000006">
    <property type="protein sequence ID" value="GAX88216.1"/>
    <property type="molecule type" value="Genomic_DNA"/>
</dbReference>
<dbReference type="GO" id="GO:0005886">
    <property type="term" value="C:plasma membrane"/>
    <property type="evidence" value="ECO:0007669"/>
    <property type="project" value="UniProtKB-SubCell"/>
</dbReference>
<evidence type="ECO:0000256" key="2">
    <source>
        <dbReference type="ARBA" id="ARBA00022475"/>
    </source>
</evidence>
<protein>
    <recommendedName>
        <fullName evidence="9">NADH:quinone oxidoreductase/Mrp antiporter transmembrane domain-containing protein</fullName>
    </recommendedName>
</protein>
<feature type="transmembrane region" description="Helical" evidence="8">
    <location>
        <begin position="697"/>
        <end position="714"/>
    </location>
</feature>
<evidence type="ECO:0000256" key="6">
    <source>
        <dbReference type="ARBA" id="ARBA00023136"/>
    </source>
</evidence>
<feature type="transmembrane region" description="Helical" evidence="8">
    <location>
        <begin position="920"/>
        <end position="939"/>
    </location>
</feature>
<feature type="transmembrane region" description="Helical" evidence="8">
    <location>
        <begin position="428"/>
        <end position="455"/>
    </location>
</feature>
<accession>A0A292YGL8</accession>
<feature type="transmembrane region" description="Helical" evidence="8">
    <location>
        <begin position="666"/>
        <end position="685"/>
    </location>
</feature>
<keyword evidence="2" id="KW-1003">Cell membrane</keyword>
<feature type="transmembrane region" description="Helical" evidence="8">
    <location>
        <begin position="751"/>
        <end position="772"/>
    </location>
</feature>
<feature type="transmembrane region" description="Helical" evidence="8">
    <location>
        <begin position="12"/>
        <end position="29"/>
    </location>
</feature>
<comment type="subcellular location">
    <subcellularLocation>
        <location evidence="1">Cell membrane</location>
        <topology evidence="1">Multi-pass membrane protein</topology>
    </subcellularLocation>
    <subcellularLocation>
        <location evidence="7">Membrane</location>
        <topology evidence="7">Multi-pass membrane protein</topology>
    </subcellularLocation>
</comment>
<dbReference type="PANTHER" id="PTHR42682">
    <property type="entry name" value="HYDROGENASE-4 COMPONENT F"/>
    <property type="match status" value="1"/>
</dbReference>
<dbReference type="InterPro" id="IPR001750">
    <property type="entry name" value="ND/Mrp_TM"/>
</dbReference>
<feature type="transmembrane region" description="Helical" evidence="8">
    <location>
        <begin position="615"/>
        <end position="636"/>
    </location>
</feature>
<dbReference type="GO" id="GO:0042773">
    <property type="term" value="P:ATP synthesis coupled electron transport"/>
    <property type="evidence" value="ECO:0007669"/>
    <property type="project" value="InterPro"/>
</dbReference>
<feature type="transmembrane region" description="Helical" evidence="8">
    <location>
        <begin position="575"/>
        <end position="595"/>
    </location>
</feature>
<name>A0A292YGL8_9BACT</name>
<gene>
    <name evidence="10" type="ORF">LNAT_P1511</name>
</gene>
<feature type="transmembrane region" description="Helical" evidence="8">
    <location>
        <begin position="1088"/>
        <end position="1111"/>
    </location>
</feature>
<feature type="transmembrane region" description="Helical" evidence="8">
    <location>
        <begin position="889"/>
        <end position="908"/>
    </location>
</feature>
<feature type="transmembrane region" description="Helical" evidence="8">
    <location>
        <begin position="534"/>
        <end position="554"/>
    </location>
</feature>
<keyword evidence="4 8" id="KW-1133">Transmembrane helix</keyword>
<feature type="transmembrane region" description="Helical" evidence="8">
    <location>
        <begin position="496"/>
        <end position="514"/>
    </location>
</feature>
<evidence type="ECO:0000256" key="8">
    <source>
        <dbReference type="SAM" id="Phobius"/>
    </source>
</evidence>
<dbReference type="Pfam" id="PF00361">
    <property type="entry name" value="Proton_antipo_M"/>
    <property type="match status" value="2"/>
</dbReference>
<evidence type="ECO:0000256" key="4">
    <source>
        <dbReference type="ARBA" id="ARBA00022989"/>
    </source>
</evidence>
<evidence type="ECO:0000313" key="10">
    <source>
        <dbReference type="EMBL" id="GAX88216.1"/>
    </source>
</evidence>
<feature type="transmembrane region" description="Helical" evidence="8">
    <location>
        <begin position="217"/>
        <end position="239"/>
    </location>
</feature>
<feature type="transmembrane region" description="Helical" evidence="8">
    <location>
        <begin position="864"/>
        <end position="882"/>
    </location>
</feature>
<comment type="caution">
    <text evidence="10">The sequence shown here is derived from an EMBL/GenBank/DDBJ whole genome shotgun (WGS) entry which is preliminary data.</text>
</comment>
<evidence type="ECO:0000313" key="11">
    <source>
        <dbReference type="Proteomes" id="UP000217944"/>
    </source>
</evidence>
<feature type="transmembrane region" description="Helical" evidence="8">
    <location>
        <begin position="398"/>
        <end position="416"/>
    </location>
</feature>
<feature type="domain" description="NADH:quinone oxidoreductase/Mrp antiporter transmembrane" evidence="9">
    <location>
        <begin position="714"/>
        <end position="1007"/>
    </location>
</feature>
<feature type="transmembrane region" description="Helical" evidence="8">
    <location>
        <begin position="720"/>
        <end position="739"/>
    </location>
</feature>
<feature type="transmembrane region" description="Helical" evidence="8">
    <location>
        <begin position="1036"/>
        <end position="1059"/>
    </location>
</feature>
<dbReference type="GO" id="GO:0016491">
    <property type="term" value="F:oxidoreductase activity"/>
    <property type="evidence" value="ECO:0007669"/>
    <property type="project" value="UniProtKB-KW"/>
</dbReference>
<feature type="domain" description="NADH:quinone oxidoreductase/Mrp antiporter transmembrane" evidence="9">
    <location>
        <begin position="267"/>
        <end position="544"/>
    </location>
</feature>
<evidence type="ECO:0000256" key="5">
    <source>
        <dbReference type="ARBA" id="ARBA00023002"/>
    </source>
</evidence>
<feature type="transmembrane region" description="Helical" evidence="8">
    <location>
        <begin position="140"/>
        <end position="163"/>
    </location>
</feature>
<feature type="transmembrane region" description="Helical" evidence="8">
    <location>
        <begin position="246"/>
        <end position="264"/>
    </location>
</feature>
<feature type="transmembrane region" description="Helical" evidence="8">
    <location>
        <begin position="996"/>
        <end position="1015"/>
    </location>
</feature>
<dbReference type="Proteomes" id="UP000217944">
    <property type="component" value="Unassembled WGS sequence"/>
</dbReference>
<sequence length="1168" mass="129320">MNNHKGAGVEGVIFLFLLIIFSLKVFALINKENVKSSFIIASGAEILYLGVALLGSSALSAVILHLEYQFVFRVLAFLMLFEFFKFKNSVKLSDLAGVGFNKWGVIFGFSIFGSLGISLITSKQLILNSITASGMFELGYLIVAINIVQAIYLISIFETIVFKKGESLKNISNKILISVFTFAGILVFLLPQIYLILPAKFSNINAYHISFDFNYHGINGVFALLFAFIMSMVFIYSLDYIKKYKAFYYSFLAILTLALIEIPLSSSFESFYLFWETMTITSYLLIMHSRSDESIKAAKLYFVMCIAGAYFLQLTFSHFYSLGIESFSEIVNVSLTVAVLMLIGFGVKAGIVPIHQWLPVAHPAAPSSISAPLSGILTKAGIFGIIVLVYVLGFQNKIFSYLLVTLGLITLFYGEIKTLYEKDIKRLFAYSTIGQIGEIVTVLGLMSTAALSGAIYHVINHAVVKDLLFLSAGLLILSSGSRNLDDLKGIGKKLPFLAFPLGVGVFALSAFPPFGNFNSKFLMIYAAAEQNNYIVAFSLIIAGLIGFVAMLRVFRYIFLMNPQREFSEVKGIKVIAVYLLAFVSLLLGIFPQSVIDFIAAAINSTLKVNVHLPHFILQFPLSVLVMIIGAIIVYLFGKTSKTAGISAAGFSFLALLTVFADKFSFGSFFAGLVLFMAILNFLFAARYMDHSHKSYRFFANFMIMIVGILGVALSENIYSMFFYWEIMGGWALYIALVHEEDAYSIQEATKYLLYNYAGAGVIMIGLGIVMQFGNSIEIIKHIPLTNEIIFALVLLTVGFLAKAAQLPVRIDYQMHPKPAPTPISGYISSVMLKTGPFMFVMVMYLAAAGVSASKLFVIDSIGHFAAIVGVITILMGASFGLLTNSMKRLLIFLTVGEIGYIFAGVSLMTSQGLAGGLLHLINHMFFKDLLFLSAGAIFYKTGIDSLNDLGGIARKMPVTFAVFMIAVFSTAGVPMFSGFVSKWIIYHALMSKGYDFLAILTILGSVMILLVFVKFMHSAYFGKIDKKFENIKDVDWYMSLPMMILAILNIILGIFPYFALKPINLIIQSFGYKQICISLSSVCIGGDILNLFTLSIYTLLAIAIGYLMFVYNRKIRKTHIFLSGVRDLSERELHINAKNFYESVTELIKTIIYFVKKIFGLKGGYVER</sequence>
<keyword evidence="3 7" id="KW-0812">Transmembrane</keyword>
<feature type="transmembrane region" description="Helical" evidence="8">
    <location>
        <begin position="784"/>
        <end position="804"/>
    </location>
</feature>